<keyword evidence="5 6" id="KW-0727">SH2 domain</keyword>
<evidence type="ECO:0000313" key="10">
    <source>
        <dbReference type="EMBL" id="JAA63177.1"/>
    </source>
</evidence>
<feature type="compositionally biased region" description="Basic and acidic residues" evidence="7">
    <location>
        <begin position="22"/>
        <end position="34"/>
    </location>
</feature>
<dbReference type="Gene3D" id="3.30.505.10">
    <property type="entry name" value="SH2 domain"/>
    <property type="match status" value="1"/>
</dbReference>
<dbReference type="InterPro" id="IPR036860">
    <property type="entry name" value="SH2_dom_sf"/>
</dbReference>
<dbReference type="InterPro" id="IPR036036">
    <property type="entry name" value="SOCS_box-like_dom_sf"/>
</dbReference>
<dbReference type="GO" id="GO:0005942">
    <property type="term" value="C:phosphatidylinositol 3-kinase complex"/>
    <property type="evidence" value="ECO:0007669"/>
    <property type="project" value="TreeGrafter"/>
</dbReference>
<dbReference type="SUPFAM" id="SSF55550">
    <property type="entry name" value="SH2 domain"/>
    <property type="match status" value="1"/>
</dbReference>
<evidence type="ECO:0000256" key="1">
    <source>
        <dbReference type="ARBA" id="ARBA00004906"/>
    </source>
</evidence>
<dbReference type="SMART" id="SM00253">
    <property type="entry name" value="SOCS"/>
    <property type="match status" value="1"/>
</dbReference>
<evidence type="ECO:0000256" key="6">
    <source>
        <dbReference type="PROSITE-ProRule" id="PRU00191"/>
    </source>
</evidence>
<organism evidence="10">
    <name type="scientific">Rhipicephalus pulchellus</name>
    <name type="common">Yellow backed tick</name>
    <name type="synonym">Dermacentor pulchellus</name>
    <dbReference type="NCBI Taxonomy" id="72859"/>
    <lineage>
        <taxon>Eukaryota</taxon>
        <taxon>Metazoa</taxon>
        <taxon>Ecdysozoa</taxon>
        <taxon>Arthropoda</taxon>
        <taxon>Chelicerata</taxon>
        <taxon>Arachnida</taxon>
        <taxon>Acari</taxon>
        <taxon>Parasitiformes</taxon>
        <taxon>Ixodida</taxon>
        <taxon>Ixodoidea</taxon>
        <taxon>Ixodidae</taxon>
        <taxon>Rhipicephalinae</taxon>
        <taxon>Rhipicephalus</taxon>
        <taxon>Rhipicephalus</taxon>
    </lineage>
</organism>
<dbReference type="PROSITE" id="PS50001">
    <property type="entry name" value="SH2"/>
    <property type="match status" value="1"/>
</dbReference>
<dbReference type="InterPro" id="IPR001496">
    <property type="entry name" value="SOCS_box"/>
</dbReference>
<evidence type="ECO:0000256" key="2">
    <source>
        <dbReference type="ARBA" id="ARBA00022604"/>
    </source>
</evidence>
<dbReference type="SMART" id="SM00252">
    <property type="entry name" value="SH2"/>
    <property type="match status" value="1"/>
</dbReference>
<dbReference type="Pfam" id="PF07525">
    <property type="entry name" value="SOCS_box"/>
    <property type="match status" value="1"/>
</dbReference>
<dbReference type="GO" id="GO:0009968">
    <property type="term" value="P:negative regulation of signal transduction"/>
    <property type="evidence" value="ECO:0007669"/>
    <property type="project" value="UniProtKB-KW"/>
</dbReference>
<dbReference type="GO" id="GO:0035556">
    <property type="term" value="P:intracellular signal transduction"/>
    <property type="evidence" value="ECO:0007669"/>
    <property type="project" value="InterPro"/>
</dbReference>
<dbReference type="PROSITE" id="PS50225">
    <property type="entry name" value="SOCS"/>
    <property type="match status" value="1"/>
</dbReference>
<sequence length="482" mass="53108">QCPLRREPNMSSSDTDPTDGARCPEGDCGQHGDADAAEGSSASAATQTEEKTPAGVRQKLRTLTFGRRRSKNATSSPAGSTAATATKEQPSSSRDCKPARKGGWGFKLGCRSRRTASAAADPVASDHPTGCPICICTGYRRTEERSVDAEAALRVTPPRSHGKFACNPDGKYRGGDEYQVDDWDERARKERAREIEEGVDPPPGFRSDGRPSTSSSSSSSEEQPRAAAVPSPQPLQQQLPELALALRNQLSFTGGNPESLSLPWEVLSQIWDVAPQVHTQVDYMHCLVPDLLGITSCGFYWGKMDRYEAERLLENKPEGTFLLRDSAQEEYLFSVSFRRYGRSLHARVEQWNHRFSFDSHDPGVFSSRTVCGLVEHYKDPSCCMYFEPMLTRPLHRTFVFPLQHLARAVICSCIAYDGAAKLPLPRSLKSYLREYHYKQRVRVRQIEDGGTTVQDFGPGTGRGYGLLGASALNGCHINPDVG</sequence>
<feature type="region of interest" description="Disordered" evidence="7">
    <location>
        <begin position="152"/>
        <end position="234"/>
    </location>
</feature>
<dbReference type="SMART" id="SM00969">
    <property type="entry name" value="SOCS_box"/>
    <property type="match status" value="1"/>
</dbReference>
<evidence type="ECO:0000259" key="9">
    <source>
        <dbReference type="PROSITE" id="PS50225"/>
    </source>
</evidence>
<feature type="compositionally biased region" description="Low complexity" evidence="7">
    <location>
        <begin position="212"/>
        <end position="234"/>
    </location>
</feature>
<reference evidence="10" key="2">
    <citation type="journal article" date="2015" name="J. Proteomics">
        <title>Sexual differences in the sialomes of the zebra tick, Rhipicephalus pulchellus.</title>
        <authorList>
            <person name="Tan A.W."/>
            <person name="Francischetti I.M."/>
            <person name="Slovak M."/>
            <person name="Kini R.M."/>
            <person name="Ribeiro J.M."/>
        </authorList>
    </citation>
    <scope>NUCLEOTIDE SEQUENCE</scope>
    <source>
        <tissue evidence="10">Salivary gland</tissue>
    </source>
</reference>
<dbReference type="InterPro" id="IPR000980">
    <property type="entry name" value="SH2"/>
</dbReference>
<evidence type="ECO:0000256" key="4">
    <source>
        <dbReference type="ARBA" id="ARBA00022786"/>
    </source>
</evidence>
<dbReference type="SUPFAM" id="SSF158235">
    <property type="entry name" value="SOCS box-like"/>
    <property type="match status" value="1"/>
</dbReference>
<feature type="domain" description="SOCS box" evidence="9">
    <location>
        <begin position="389"/>
        <end position="438"/>
    </location>
</feature>
<feature type="compositionally biased region" description="Basic and acidic residues" evidence="7">
    <location>
        <begin position="185"/>
        <end position="196"/>
    </location>
</feature>
<keyword evidence="4" id="KW-0833">Ubl conjugation pathway</keyword>
<accession>L7MH80</accession>
<evidence type="ECO:0000259" key="8">
    <source>
        <dbReference type="PROSITE" id="PS50001"/>
    </source>
</evidence>
<feature type="domain" description="SH2" evidence="8">
    <location>
        <begin position="299"/>
        <end position="394"/>
    </location>
</feature>
<dbReference type="PANTHER" id="PTHR10155:SF0">
    <property type="entry name" value="SUPPRESSOR OF CYTOKINE SIGNALING AT 36E, ISOFORM D"/>
    <property type="match status" value="1"/>
</dbReference>
<dbReference type="FunFam" id="3.30.505.10:FF:000028">
    <property type="entry name" value="Suppressor of cytokine signaling 5"/>
    <property type="match status" value="1"/>
</dbReference>
<feature type="non-terminal residue" evidence="10">
    <location>
        <position position="1"/>
    </location>
</feature>
<dbReference type="GO" id="GO:0046935">
    <property type="term" value="F:1-phosphatidylinositol-3-kinase regulator activity"/>
    <property type="evidence" value="ECO:0007669"/>
    <property type="project" value="TreeGrafter"/>
</dbReference>
<name>L7MH80_RHIPC</name>
<comment type="pathway">
    <text evidence="1">Protein modification; protein ubiquitination.</text>
</comment>
<evidence type="ECO:0000256" key="7">
    <source>
        <dbReference type="SAM" id="MobiDB-lite"/>
    </source>
</evidence>
<protein>
    <submittedName>
        <fullName evidence="10">Putative suppressor of cytokine signaling 5a</fullName>
    </submittedName>
</protein>
<keyword evidence="2" id="KW-0341">Growth regulation</keyword>
<dbReference type="GO" id="GO:0046854">
    <property type="term" value="P:phosphatidylinositol phosphate biosynthetic process"/>
    <property type="evidence" value="ECO:0007669"/>
    <property type="project" value="TreeGrafter"/>
</dbReference>
<evidence type="ECO:0000256" key="5">
    <source>
        <dbReference type="ARBA" id="ARBA00022999"/>
    </source>
</evidence>
<evidence type="ECO:0000256" key="3">
    <source>
        <dbReference type="ARBA" id="ARBA00022700"/>
    </source>
</evidence>
<feature type="region of interest" description="Disordered" evidence="7">
    <location>
        <begin position="1"/>
        <end position="108"/>
    </location>
</feature>
<dbReference type="EMBL" id="GACK01001857">
    <property type="protein sequence ID" value="JAA63177.1"/>
    <property type="molecule type" value="mRNA"/>
</dbReference>
<dbReference type="Pfam" id="PF00017">
    <property type="entry name" value="SH2"/>
    <property type="match status" value="1"/>
</dbReference>
<feature type="compositionally biased region" description="Low complexity" evidence="7">
    <location>
        <begin position="73"/>
        <end position="86"/>
    </location>
</feature>
<dbReference type="AlphaFoldDB" id="L7MH80"/>
<reference evidence="10" key="1">
    <citation type="submission" date="2012-11" db="EMBL/GenBank/DDBJ databases">
        <authorList>
            <person name="Lucero-Rivera Y.E."/>
            <person name="Tovar-Ramirez D."/>
        </authorList>
    </citation>
    <scope>NUCLEOTIDE SEQUENCE</scope>
    <source>
        <tissue evidence="10">Salivary gland</tissue>
    </source>
</reference>
<dbReference type="PANTHER" id="PTHR10155">
    <property type="entry name" value="PHOSPHATIDYLINOSITOL 3-KINASE REGULATORY SUBUNIT"/>
    <property type="match status" value="1"/>
</dbReference>
<keyword evidence="3" id="KW-0734">Signal transduction inhibitor</keyword>
<proteinExistence type="evidence at transcript level"/>